<reference evidence="2" key="2">
    <citation type="submission" date="2021-10" db="EMBL/GenBank/DDBJ databases">
        <title>Genome of Winogradskyella sp. E313.</title>
        <authorList>
            <person name="Zhou Y."/>
        </authorList>
    </citation>
    <scope>NUCLEOTIDE SEQUENCE</scope>
    <source>
        <strain evidence="2">E313</strain>
    </source>
</reference>
<dbReference type="Pfam" id="PF12669">
    <property type="entry name" value="FeoB_associated"/>
    <property type="match status" value="1"/>
</dbReference>
<name>A0ABS8EQG3_9FLAO</name>
<dbReference type="Proteomes" id="UP000778797">
    <property type="component" value="Unassembled WGS sequence"/>
</dbReference>
<comment type="caution">
    <text evidence="2">The sequence shown here is derived from an EMBL/GenBank/DDBJ whole genome shotgun (WGS) entry which is preliminary data.</text>
</comment>
<keyword evidence="1" id="KW-0472">Membrane</keyword>
<gene>
    <name evidence="2" type="ORF">J1C55_11520</name>
</gene>
<sequence length="45" mass="5140">MNDIIQTILVVLIIGYATWSIIRKFFWKPKRKASKNCGNDGCGCH</sequence>
<dbReference type="EMBL" id="JAFMPT010000017">
    <property type="protein sequence ID" value="MCC1485222.1"/>
    <property type="molecule type" value="Genomic_DNA"/>
</dbReference>
<keyword evidence="1" id="KW-0812">Transmembrane</keyword>
<evidence type="ECO:0000256" key="1">
    <source>
        <dbReference type="SAM" id="Phobius"/>
    </source>
</evidence>
<accession>A0ABS8EQG3</accession>
<evidence type="ECO:0000313" key="3">
    <source>
        <dbReference type="Proteomes" id="UP000778797"/>
    </source>
</evidence>
<keyword evidence="1" id="KW-1133">Transmembrane helix</keyword>
<keyword evidence="3" id="KW-1185">Reference proteome</keyword>
<feature type="transmembrane region" description="Helical" evidence="1">
    <location>
        <begin position="6"/>
        <end position="26"/>
    </location>
</feature>
<evidence type="ECO:0000313" key="2">
    <source>
        <dbReference type="EMBL" id="MCC1485222.1"/>
    </source>
</evidence>
<reference evidence="2" key="1">
    <citation type="submission" date="2021-03" db="EMBL/GenBank/DDBJ databases">
        <authorList>
            <person name="Ping X."/>
        </authorList>
    </citation>
    <scope>NUCLEOTIDE SEQUENCE</scope>
    <source>
        <strain evidence="2">E313</strain>
    </source>
</reference>
<organism evidence="2 3">
    <name type="scientific">Winogradskyella immobilis</name>
    <dbReference type="NCBI Taxonomy" id="2816852"/>
    <lineage>
        <taxon>Bacteria</taxon>
        <taxon>Pseudomonadati</taxon>
        <taxon>Bacteroidota</taxon>
        <taxon>Flavobacteriia</taxon>
        <taxon>Flavobacteriales</taxon>
        <taxon>Flavobacteriaceae</taxon>
        <taxon>Winogradskyella</taxon>
    </lineage>
</organism>
<proteinExistence type="predicted"/>
<protein>
    <submittedName>
        <fullName evidence="2">FeoB-associated Cys-rich membrane protein</fullName>
    </submittedName>
</protein>
<dbReference type="RefSeq" id="WP_227477711.1">
    <property type="nucleotide sequence ID" value="NZ_JAFMPT010000017.1"/>
</dbReference>